<dbReference type="InterPro" id="IPR016169">
    <property type="entry name" value="FAD-bd_PCMH_sub2"/>
</dbReference>
<sequence>MNSLDVSILFGILILLIILSALFSSSETSMMALNRYRLKHKVKSGHKGAILAQRLLEKPDRLLGVILLGNNFVNIFASSIATIIAMKLIGEAGIALAAGLLTLVILVFAEVAPKTVAALYPEKIAYPAAYVLTPLLKLLSPLVWLVNFFANGFLRSLGIKVKHHDDDHALTHEELQTLINEATSQLPAHYRSMLSSVLQLESVTVEDVMIPKQDVYAIDVDQPIEEILKDLQKSPYTRVPIYRGSLDEDLIGILNLRRALPVLMRGDVTLKDLIKISRQAYFIPETTSLSVQLGKFNQKKRRMALIVDEYGDLQGLLTVEDLLEEIVGKLSTDAKAKPNSDTVEMNEDGSMAIDASEFIRDLNKDYELDLPTDGPKTINGLIQETMESIPPVGTCIKVDDYVFEVTKISQNAIETVKLSFYTNQRTRHSTHD</sequence>
<keyword evidence="7 9" id="KW-0129">CBS domain</keyword>
<keyword evidence="5" id="KW-0677">Repeat</keyword>
<dbReference type="Proteomes" id="UP000504724">
    <property type="component" value="Chromosome"/>
</dbReference>
<evidence type="ECO:0000256" key="5">
    <source>
        <dbReference type="ARBA" id="ARBA00022737"/>
    </source>
</evidence>
<evidence type="ECO:0000313" key="15">
    <source>
        <dbReference type="Proteomes" id="UP000504724"/>
    </source>
</evidence>
<evidence type="ECO:0000256" key="4">
    <source>
        <dbReference type="ARBA" id="ARBA00022692"/>
    </source>
</evidence>
<evidence type="ECO:0000256" key="10">
    <source>
        <dbReference type="PROSITE-ProRule" id="PRU01193"/>
    </source>
</evidence>
<evidence type="ECO:0000256" key="11">
    <source>
        <dbReference type="SAM" id="Phobius"/>
    </source>
</evidence>
<feature type="domain" description="CBS" evidence="12">
    <location>
        <begin position="276"/>
        <end position="332"/>
    </location>
</feature>
<keyword evidence="3" id="KW-1003">Cell membrane</keyword>
<evidence type="ECO:0000256" key="7">
    <source>
        <dbReference type="ARBA" id="ARBA00023122"/>
    </source>
</evidence>
<dbReference type="GO" id="GO:0050660">
    <property type="term" value="F:flavin adenine dinucleotide binding"/>
    <property type="evidence" value="ECO:0007669"/>
    <property type="project" value="InterPro"/>
</dbReference>
<dbReference type="InterPro" id="IPR002550">
    <property type="entry name" value="CNNM"/>
</dbReference>
<protein>
    <submittedName>
        <fullName evidence="14">HlyC/CorC family transporter</fullName>
    </submittedName>
</protein>
<evidence type="ECO:0000256" key="9">
    <source>
        <dbReference type="PROSITE-ProRule" id="PRU00703"/>
    </source>
</evidence>
<feature type="domain" description="CNNM transmembrane" evidence="13">
    <location>
        <begin position="2"/>
        <end position="208"/>
    </location>
</feature>
<keyword evidence="8 10" id="KW-0472">Membrane</keyword>
<evidence type="ECO:0000256" key="2">
    <source>
        <dbReference type="ARBA" id="ARBA00006337"/>
    </source>
</evidence>
<feature type="transmembrane region" description="Helical" evidence="11">
    <location>
        <begin position="124"/>
        <end position="146"/>
    </location>
</feature>
<organism evidence="14 15">
    <name type="scientific">Thiomicrorhabdus xiamenensis</name>
    <dbReference type="NCBI Taxonomy" id="2739063"/>
    <lineage>
        <taxon>Bacteria</taxon>
        <taxon>Pseudomonadati</taxon>
        <taxon>Pseudomonadota</taxon>
        <taxon>Gammaproteobacteria</taxon>
        <taxon>Thiotrichales</taxon>
        <taxon>Piscirickettsiaceae</taxon>
        <taxon>Thiomicrorhabdus</taxon>
    </lineage>
</organism>
<dbReference type="PANTHER" id="PTHR22777">
    <property type="entry name" value="HEMOLYSIN-RELATED"/>
    <property type="match status" value="1"/>
</dbReference>
<dbReference type="EMBL" id="CP054020">
    <property type="protein sequence ID" value="QKI89726.1"/>
    <property type="molecule type" value="Genomic_DNA"/>
</dbReference>
<evidence type="ECO:0000256" key="8">
    <source>
        <dbReference type="ARBA" id="ARBA00023136"/>
    </source>
</evidence>
<dbReference type="Gene3D" id="3.10.580.10">
    <property type="entry name" value="CBS-domain"/>
    <property type="match status" value="1"/>
</dbReference>
<dbReference type="SMART" id="SM01091">
    <property type="entry name" value="CorC_HlyC"/>
    <property type="match status" value="1"/>
</dbReference>
<dbReference type="SUPFAM" id="SSF54631">
    <property type="entry name" value="CBS-domain pair"/>
    <property type="match status" value="1"/>
</dbReference>
<feature type="transmembrane region" description="Helical" evidence="11">
    <location>
        <begin position="6"/>
        <end position="25"/>
    </location>
</feature>
<dbReference type="PANTHER" id="PTHR22777:SF32">
    <property type="entry name" value="UPF0053 INNER MEMBRANE PROTEIN YFJD"/>
    <property type="match status" value="1"/>
</dbReference>
<proteinExistence type="inferred from homology"/>
<keyword evidence="6 10" id="KW-1133">Transmembrane helix</keyword>
<dbReference type="InterPro" id="IPR046342">
    <property type="entry name" value="CBS_dom_sf"/>
</dbReference>
<gene>
    <name evidence="14" type="ORF">HQN79_09165</name>
</gene>
<dbReference type="Gene3D" id="3.30.465.10">
    <property type="match status" value="1"/>
</dbReference>
<feature type="transmembrane region" description="Helical" evidence="11">
    <location>
        <begin position="92"/>
        <end position="112"/>
    </location>
</feature>
<dbReference type="InterPro" id="IPR044751">
    <property type="entry name" value="Ion_transp-like_CBS"/>
</dbReference>
<dbReference type="RefSeq" id="WP_173285802.1">
    <property type="nucleotide sequence ID" value="NZ_CP054020.1"/>
</dbReference>
<dbReference type="KEGG" id="txa:HQN79_09165"/>
<comment type="subcellular location">
    <subcellularLocation>
        <location evidence="1">Cell membrane</location>
        <topology evidence="1">Multi-pass membrane protein</topology>
    </subcellularLocation>
</comment>
<dbReference type="PROSITE" id="PS51846">
    <property type="entry name" value="CNNM"/>
    <property type="match status" value="1"/>
</dbReference>
<dbReference type="Pfam" id="PF01595">
    <property type="entry name" value="CNNM"/>
    <property type="match status" value="1"/>
</dbReference>
<evidence type="ECO:0000259" key="12">
    <source>
        <dbReference type="PROSITE" id="PS51371"/>
    </source>
</evidence>
<evidence type="ECO:0000256" key="6">
    <source>
        <dbReference type="ARBA" id="ARBA00022989"/>
    </source>
</evidence>
<dbReference type="SUPFAM" id="SSF56176">
    <property type="entry name" value="FAD-binding/transporter-associated domain-like"/>
    <property type="match status" value="1"/>
</dbReference>
<reference evidence="14 15" key="1">
    <citation type="submission" date="2020-05" db="EMBL/GenBank/DDBJ databases">
        <title>Thiomicrorhabdus sediminis sp.nov. and Thiomicrorhabdus xiamenensis sp.nov., novel sulfur-oxidizing bacteria isolated from coastal sediment.</title>
        <authorList>
            <person name="Liu X."/>
        </authorList>
    </citation>
    <scope>NUCLEOTIDE SEQUENCE [LARGE SCALE GENOMIC DNA]</scope>
    <source>
        <strain evidence="14 15">G2</strain>
    </source>
</reference>
<dbReference type="Pfam" id="PF00571">
    <property type="entry name" value="CBS"/>
    <property type="match status" value="2"/>
</dbReference>
<accession>A0A7D4TBH4</accession>
<keyword evidence="15" id="KW-1185">Reference proteome</keyword>
<dbReference type="AlphaFoldDB" id="A0A7D4TBH4"/>
<feature type="domain" description="CBS" evidence="12">
    <location>
        <begin position="209"/>
        <end position="270"/>
    </location>
</feature>
<comment type="similarity">
    <text evidence="2">Belongs to the UPF0053 family.</text>
</comment>
<dbReference type="PROSITE" id="PS51371">
    <property type="entry name" value="CBS"/>
    <property type="match status" value="2"/>
</dbReference>
<dbReference type="GO" id="GO:0005886">
    <property type="term" value="C:plasma membrane"/>
    <property type="evidence" value="ECO:0007669"/>
    <property type="project" value="UniProtKB-SubCell"/>
</dbReference>
<dbReference type="InterPro" id="IPR005170">
    <property type="entry name" value="Transptr-assoc_dom"/>
</dbReference>
<dbReference type="InterPro" id="IPR000644">
    <property type="entry name" value="CBS_dom"/>
</dbReference>
<feature type="transmembrane region" description="Helical" evidence="11">
    <location>
        <begin position="62"/>
        <end position="86"/>
    </location>
</feature>
<evidence type="ECO:0000259" key="13">
    <source>
        <dbReference type="PROSITE" id="PS51846"/>
    </source>
</evidence>
<evidence type="ECO:0000256" key="3">
    <source>
        <dbReference type="ARBA" id="ARBA00022475"/>
    </source>
</evidence>
<evidence type="ECO:0000313" key="14">
    <source>
        <dbReference type="EMBL" id="QKI89726.1"/>
    </source>
</evidence>
<dbReference type="InterPro" id="IPR036318">
    <property type="entry name" value="FAD-bd_PCMH-like_sf"/>
</dbReference>
<name>A0A7D4TBH4_9GAMM</name>
<dbReference type="Pfam" id="PF03471">
    <property type="entry name" value="CorC_HlyC"/>
    <property type="match status" value="1"/>
</dbReference>
<keyword evidence="4 10" id="KW-0812">Transmembrane</keyword>
<evidence type="ECO:0000256" key="1">
    <source>
        <dbReference type="ARBA" id="ARBA00004651"/>
    </source>
</evidence>
<dbReference type="CDD" id="cd04590">
    <property type="entry name" value="CBS_pair_CorC_HlyC_assoc"/>
    <property type="match status" value="1"/>
</dbReference>